<dbReference type="GO" id="GO:0046872">
    <property type="term" value="F:metal ion binding"/>
    <property type="evidence" value="ECO:0007669"/>
    <property type="project" value="UniProtKB-KW"/>
</dbReference>
<dbReference type="CDD" id="cd00077">
    <property type="entry name" value="HDc"/>
    <property type="match status" value="1"/>
</dbReference>
<dbReference type="InterPro" id="IPR006674">
    <property type="entry name" value="HD_domain"/>
</dbReference>
<dbReference type="InterPro" id="IPR006675">
    <property type="entry name" value="HDIG_dom"/>
</dbReference>
<dbReference type="PANTHER" id="PTHR35795:SF1">
    <property type="entry name" value="BIS(5'-NUCLEOSYL)-TETRAPHOSPHATASE, SYMMETRICAL"/>
    <property type="match status" value="1"/>
</dbReference>
<dbReference type="SMART" id="SM00471">
    <property type="entry name" value="HDc"/>
    <property type="match status" value="1"/>
</dbReference>
<evidence type="ECO:0000256" key="3">
    <source>
        <dbReference type="ARBA" id="ARBA00022741"/>
    </source>
</evidence>
<sequence>MQSNYDFTAIRNELQKQLHKNRYDHTLGVEKTAVLLAKLHNVDINKARLAALLHDCAKNLSDNKKIEICKKYNIELSCEELNNLDLIHAKIGSVVAKYIYEVKDTDILNAITYHTTGKPNMTSLEKIIYISDYIEPGRDKAPNLKEIREVANKDLDKALFMILSDTIDYLRASNNYIVPLTMDAYEYYNNILYYTGGK</sequence>
<dbReference type="AlphaFoldDB" id="A0A9W5Y9T3"/>
<reference evidence="8" key="1">
    <citation type="submission" date="2022-06" db="EMBL/GenBank/DDBJ databases">
        <title>Vallitalea longa sp. nov., an anaerobic bacterium isolated from marine sediment.</title>
        <authorList>
            <person name="Hirano S."/>
            <person name="Terahara T."/>
            <person name="Mori K."/>
            <person name="Hamada M."/>
            <person name="Matsumoto R."/>
            <person name="Kobayashi T."/>
        </authorList>
    </citation>
    <scope>NUCLEOTIDE SEQUENCE</scope>
    <source>
        <strain evidence="8">SH18-1</strain>
    </source>
</reference>
<dbReference type="RefSeq" id="WP_281813466.1">
    <property type="nucleotide sequence ID" value="NZ_BRLB01000002.1"/>
</dbReference>
<accession>A0A9W5Y9T3</accession>
<evidence type="ECO:0000256" key="4">
    <source>
        <dbReference type="ARBA" id="ARBA00022801"/>
    </source>
</evidence>
<organism evidence="8 9">
    <name type="scientific">Vallitalea longa</name>
    <dbReference type="NCBI Taxonomy" id="2936439"/>
    <lineage>
        <taxon>Bacteria</taxon>
        <taxon>Bacillati</taxon>
        <taxon>Bacillota</taxon>
        <taxon>Clostridia</taxon>
        <taxon>Lachnospirales</taxon>
        <taxon>Vallitaleaceae</taxon>
        <taxon>Vallitalea</taxon>
    </lineage>
</organism>
<dbReference type="PANTHER" id="PTHR35795">
    <property type="entry name" value="SLR1885 PROTEIN"/>
    <property type="match status" value="1"/>
</dbReference>
<protein>
    <recommendedName>
        <fullName evidence="1">bis(5'-nucleosyl)-tetraphosphatase (symmetrical)</fullName>
        <ecNumber evidence="1">3.6.1.41</ecNumber>
    </recommendedName>
</protein>
<dbReference type="Pfam" id="PF01966">
    <property type="entry name" value="HD"/>
    <property type="match status" value="1"/>
</dbReference>
<dbReference type="Proteomes" id="UP001144256">
    <property type="component" value="Unassembled WGS sequence"/>
</dbReference>
<keyword evidence="9" id="KW-1185">Reference proteome</keyword>
<evidence type="ECO:0000313" key="8">
    <source>
        <dbReference type="EMBL" id="GKX28746.1"/>
    </source>
</evidence>
<proteinExistence type="predicted"/>
<dbReference type="PROSITE" id="PS51831">
    <property type="entry name" value="HD"/>
    <property type="match status" value="1"/>
</dbReference>
<evidence type="ECO:0000256" key="1">
    <source>
        <dbReference type="ARBA" id="ARBA00012506"/>
    </source>
</evidence>
<dbReference type="SUPFAM" id="SSF109604">
    <property type="entry name" value="HD-domain/PDEase-like"/>
    <property type="match status" value="1"/>
</dbReference>
<dbReference type="EMBL" id="BRLB01000002">
    <property type="protein sequence ID" value="GKX28746.1"/>
    <property type="molecule type" value="Genomic_DNA"/>
</dbReference>
<evidence type="ECO:0000259" key="7">
    <source>
        <dbReference type="PROSITE" id="PS51831"/>
    </source>
</evidence>
<feature type="domain" description="HD" evidence="7">
    <location>
        <begin position="22"/>
        <end position="137"/>
    </location>
</feature>
<comment type="caution">
    <text evidence="8">The sequence shown here is derived from an EMBL/GenBank/DDBJ whole genome shotgun (WGS) entry which is preliminary data.</text>
</comment>
<dbReference type="InterPro" id="IPR005249">
    <property type="entry name" value="YqeK"/>
</dbReference>
<dbReference type="InterPro" id="IPR003607">
    <property type="entry name" value="HD/PDEase_dom"/>
</dbReference>
<keyword evidence="2" id="KW-0479">Metal-binding</keyword>
<comment type="catalytic activity">
    <reaction evidence="6">
        <text>P(1),P(4)-bis(5'-adenosyl) tetraphosphate + H2O = 2 ADP + 2 H(+)</text>
        <dbReference type="Rhea" id="RHEA:24252"/>
        <dbReference type="ChEBI" id="CHEBI:15377"/>
        <dbReference type="ChEBI" id="CHEBI:15378"/>
        <dbReference type="ChEBI" id="CHEBI:58141"/>
        <dbReference type="ChEBI" id="CHEBI:456216"/>
        <dbReference type="EC" id="3.6.1.41"/>
    </reaction>
</comment>
<keyword evidence="5" id="KW-0408">Iron</keyword>
<evidence type="ECO:0000256" key="6">
    <source>
        <dbReference type="ARBA" id="ARBA00049417"/>
    </source>
</evidence>
<dbReference type="Gene3D" id="1.10.3210.10">
    <property type="entry name" value="Hypothetical protein af1432"/>
    <property type="match status" value="1"/>
</dbReference>
<evidence type="ECO:0000256" key="5">
    <source>
        <dbReference type="ARBA" id="ARBA00023004"/>
    </source>
</evidence>
<dbReference type="GO" id="GO:0000166">
    <property type="term" value="F:nucleotide binding"/>
    <property type="evidence" value="ECO:0007669"/>
    <property type="project" value="UniProtKB-KW"/>
</dbReference>
<evidence type="ECO:0000313" key="9">
    <source>
        <dbReference type="Proteomes" id="UP001144256"/>
    </source>
</evidence>
<evidence type="ECO:0000256" key="2">
    <source>
        <dbReference type="ARBA" id="ARBA00022723"/>
    </source>
</evidence>
<dbReference type="NCBIfam" id="TIGR00277">
    <property type="entry name" value="HDIG"/>
    <property type="match status" value="1"/>
</dbReference>
<dbReference type="InterPro" id="IPR051094">
    <property type="entry name" value="Diverse_Catalytic_Enzymes"/>
</dbReference>
<name>A0A9W5Y9T3_9FIRM</name>
<keyword evidence="4 8" id="KW-0378">Hydrolase</keyword>
<dbReference type="NCBIfam" id="TIGR00488">
    <property type="entry name" value="bis(5'-nucleosyl)-tetraphosphatase (symmetrical) YqeK"/>
    <property type="match status" value="1"/>
</dbReference>
<dbReference type="GO" id="GO:0008803">
    <property type="term" value="F:bis(5'-nucleosyl)-tetraphosphatase (symmetrical) activity"/>
    <property type="evidence" value="ECO:0007669"/>
    <property type="project" value="UniProtKB-EC"/>
</dbReference>
<gene>
    <name evidence="8" type="ORF">SH1V18_12260</name>
</gene>
<keyword evidence="3" id="KW-0547">Nucleotide-binding</keyword>
<dbReference type="EC" id="3.6.1.41" evidence="1"/>